<sequence>MVRKKLNRSNEFIIEDNIIYHMTRTKKYTESAIFDIIDISSPDSNQKNKCNDLYHHLHIGRCTRDTCIAKMLDVYHYHGHYINGTRSSSDSSSEIDQSDEESDEENDDIIFIQC</sequence>
<accession>A0A6C0C7R2</accession>
<organism evidence="2">
    <name type="scientific">viral metagenome</name>
    <dbReference type="NCBI Taxonomy" id="1070528"/>
    <lineage>
        <taxon>unclassified sequences</taxon>
        <taxon>metagenomes</taxon>
        <taxon>organismal metagenomes</taxon>
    </lineage>
</organism>
<dbReference type="EMBL" id="MN739357">
    <property type="protein sequence ID" value="QHT00608.1"/>
    <property type="molecule type" value="Genomic_DNA"/>
</dbReference>
<reference evidence="2" key="1">
    <citation type="journal article" date="2020" name="Nature">
        <title>Giant virus diversity and host interactions through global metagenomics.</title>
        <authorList>
            <person name="Schulz F."/>
            <person name="Roux S."/>
            <person name="Paez-Espino D."/>
            <person name="Jungbluth S."/>
            <person name="Walsh D.A."/>
            <person name="Denef V.J."/>
            <person name="McMahon K.D."/>
            <person name="Konstantinidis K.T."/>
            <person name="Eloe-Fadrosh E.A."/>
            <person name="Kyrpides N.C."/>
            <person name="Woyke T."/>
        </authorList>
    </citation>
    <scope>NUCLEOTIDE SEQUENCE</scope>
    <source>
        <strain evidence="2">GVMAG-M-3300020192-26</strain>
    </source>
</reference>
<dbReference type="AlphaFoldDB" id="A0A6C0C7R2"/>
<protein>
    <submittedName>
        <fullName evidence="2">Uncharacterized protein</fullName>
    </submittedName>
</protein>
<evidence type="ECO:0000256" key="1">
    <source>
        <dbReference type="SAM" id="MobiDB-lite"/>
    </source>
</evidence>
<name>A0A6C0C7R2_9ZZZZ</name>
<proteinExistence type="predicted"/>
<evidence type="ECO:0000313" key="2">
    <source>
        <dbReference type="EMBL" id="QHT00608.1"/>
    </source>
</evidence>
<feature type="compositionally biased region" description="Acidic residues" evidence="1">
    <location>
        <begin position="96"/>
        <end position="107"/>
    </location>
</feature>
<feature type="region of interest" description="Disordered" evidence="1">
    <location>
        <begin position="82"/>
        <end position="107"/>
    </location>
</feature>